<dbReference type="Pfam" id="PF04264">
    <property type="entry name" value="YceI"/>
    <property type="match status" value="1"/>
</dbReference>
<protein>
    <submittedName>
        <fullName evidence="3">Polyisoprenoid-binding protein YceI</fullName>
    </submittedName>
</protein>
<evidence type="ECO:0000313" key="3">
    <source>
        <dbReference type="EMBL" id="MBB6334507.1"/>
    </source>
</evidence>
<dbReference type="InterPro" id="IPR036761">
    <property type="entry name" value="TTHA0802/YceI-like_sf"/>
</dbReference>
<sequence>MTDFPALSGTWVIDPAHSSFNFTARHAMVTKVRGRFADIAGEIVIDGENPNASSVTATAQAASIDTGNAQRDGHLRTGDFLEAETYPELSFTSTEVEVEGDEVTVTGDLTIKGVTKTFTVELDWEGPAKDHMGNERLGFEGKFEINRTDFGVNFNAALETGGVLVSEKVVITLDVSAVRA</sequence>
<dbReference type="SUPFAM" id="SSF101874">
    <property type="entry name" value="YceI-like"/>
    <property type="match status" value="1"/>
</dbReference>
<dbReference type="AlphaFoldDB" id="A0A923IWW7"/>
<dbReference type="Gene3D" id="2.40.128.110">
    <property type="entry name" value="Lipid/polyisoprenoid-binding, YceI-like"/>
    <property type="match status" value="1"/>
</dbReference>
<dbReference type="SMART" id="SM00867">
    <property type="entry name" value="YceI"/>
    <property type="match status" value="1"/>
</dbReference>
<proteinExistence type="inferred from homology"/>
<feature type="domain" description="Lipid/polyisoprenoid-binding YceI-like" evidence="2">
    <location>
        <begin position="10"/>
        <end position="178"/>
    </location>
</feature>
<organism evidence="3 4">
    <name type="scientific">Schaalia hyovaginalis</name>
    <dbReference type="NCBI Taxonomy" id="29316"/>
    <lineage>
        <taxon>Bacteria</taxon>
        <taxon>Bacillati</taxon>
        <taxon>Actinomycetota</taxon>
        <taxon>Actinomycetes</taxon>
        <taxon>Actinomycetales</taxon>
        <taxon>Actinomycetaceae</taxon>
        <taxon>Schaalia</taxon>
    </lineage>
</organism>
<evidence type="ECO:0000313" key="4">
    <source>
        <dbReference type="Proteomes" id="UP000617426"/>
    </source>
</evidence>
<dbReference type="RefSeq" id="WP_184452402.1">
    <property type="nucleotide sequence ID" value="NZ_JACHMK010000001.1"/>
</dbReference>
<evidence type="ECO:0000256" key="1">
    <source>
        <dbReference type="ARBA" id="ARBA00008812"/>
    </source>
</evidence>
<gene>
    <name evidence="3" type="ORF">HD592_001072</name>
</gene>
<accession>A0A923IWW7</accession>
<dbReference type="PANTHER" id="PTHR34406">
    <property type="entry name" value="PROTEIN YCEI"/>
    <property type="match status" value="1"/>
</dbReference>
<dbReference type="PANTHER" id="PTHR34406:SF1">
    <property type="entry name" value="PROTEIN YCEI"/>
    <property type="match status" value="1"/>
</dbReference>
<dbReference type="EMBL" id="JACHMK010000001">
    <property type="protein sequence ID" value="MBB6334507.1"/>
    <property type="molecule type" value="Genomic_DNA"/>
</dbReference>
<evidence type="ECO:0000259" key="2">
    <source>
        <dbReference type="SMART" id="SM00867"/>
    </source>
</evidence>
<reference evidence="3" key="1">
    <citation type="submission" date="2020-08" db="EMBL/GenBank/DDBJ databases">
        <title>Sequencing the genomes of 1000 actinobacteria strains.</title>
        <authorList>
            <person name="Klenk H.-P."/>
        </authorList>
    </citation>
    <scope>NUCLEOTIDE SEQUENCE</scope>
    <source>
        <strain evidence="3">DSM 10695</strain>
    </source>
</reference>
<dbReference type="InterPro" id="IPR007372">
    <property type="entry name" value="Lipid/polyisoprenoid-bd_YceI"/>
</dbReference>
<comment type="caution">
    <text evidence="3">The sequence shown here is derived from an EMBL/GenBank/DDBJ whole genome shotgun (WGS) entry which is preliminary data.</text>
</comment>
<keyword evidence="4" id="KW-1185">Reference proteome</keyword>
<name>A0A923IWW7_9ACTO</name>
<dbReference type="Proteomes" id="UP000617426">
    <property type="component" value="Unassembled WGS sequence"/>
</dbReference>
<comment type="similarity">
    <text evidence="1">Belongs to the UPF0312 family.</text>
</comment>